<keyword evidence="1" id="KW-1133">Transmembrane helix</keyword>
<feature type="transmembrane region" description="Helical" evidence="1">
    <location>
        <begin position="90"/>
        <end position="113"/>
    </location>
</feature>
<feature type="transmembrane region" description="Helical" evidence="1">
    <location>
        <begin position="60"/>
        <end position="83"/>
    </location>
</feature>
<dbReference type="Proteomes" id="UP000247715">
    <property type="component" value="Unassembled WGS sequence"/>
</dbReference>
<organism evidence="2 3">
    <name type="scientific">Metamycoplasma alkalescens</name>
    <dbReference type="NCBI Taxonomy" id="45363"/>
    <lineage>
        <taxon>Bacteria</taxon>
        <taxon>Bacillati</taxon>
        <taxon>Mycoplasmatota</taxon>
        <taxon>Mycoplasmoidales</taxon>
        <taxon>Metamycoplasmataceae</taxon>
        <taxon>Metamycoplasma</taxon>
    </lineage>
</organism>
<dbReference type="EMBL" id="QKLP01000006">
    <property type="protein sequence ID" value="PYF43058.1"/>
    <property type="molecule type" value="Genomic_DNA"/>
</dbReference>
<evidence type="ECO:0000256" key="1">
    <source>
        <dbReference type="SAM" id="Phobius"/>
    </source>
</evidence>
<protein>
    <submittedName>
        <fullName evidence="2">Uncharacterized protein</fullName>
    </submittedName>
</protein>
<dbReference type="RefSeq" id="WP_110858307.1">
    <property type="nucleotide sequence ID" value="NZ_LS991949.1"/>
</dbReference>
<sequence>MENSRKLRNFAIAYLSLFFINIAIIIILVSASLFSAGIILNGSKPDSLLNLAIGGNITVALISYLLIIPISIAMVVLLIWSAIIAPNQKYLVLFIVGNIFWIVAIVGMIMYLVESKRSNFYQSTYSDNITI</sequence>
<accession>A0A318U689</accession>
<keyword evidence="1" id="KW-0472">Membrane</keyword>
<reference evidence="2 3" key="1">
    <citation type="submission" date="2018-06" db="EMBL/GenBank/DDBJ databases">
        <title>Genomic Encyclopedia of Archaeal and Bacterial Type Strains, Phase II (KMG-II): from individual species to whole genera.</title>
        <authorList>
            <person name="Goeker M."/>
        </authorList>
    </citation>
    <scope>NUCLEOTIDE SEQUENCE [LARGE SCALE GENOMIC DNA]</scope>
    <source>
        <strain evidence="2 3">ATCC 29103</strain>
    </source>
</reference>
<comment type="caution">
    <text evidence="2">The sequence shown here is derived from an EMBL/GenBank/DDBJ whole genome shotgun (WGS) entry which is preliminary data.</text>
</comment>
<evidence type="ECO:0000313" key="2">
    <source>
        <dbReference type="EMBL" id="PYF43058.1"/>
    </source>
</evidence>
<name>A0A318U689_9BACT</name>
<keyword evidence="1" id="KW-0812">Transmembrane</keyword>
<gene>
    <name evidence="2" type="ORF">BCF88_10637</name>
</gene>
<feature type="transmembrane region" description="Helical" evidence="1">
    <location>
        <begin position="12"/>
        <end position="40"/>
    </location>
</feature>
<evidence type="ECO:0000313" key="3">
    <source>
        <dbReference type="Proteomes" id="UP000247715"/>
    </source>
</evidence>
<dbReference type="AlphaFoldDB" id="A0A318U689"/>
<proteinExistence type="predicted"/>